<keyword evidence="4" id="KW-0862">Zinc</keyword>
<dbReference type="GO" id="GO:0005385">
    <property type="term" value="F:zinc ion transmembrane transporter activity"/>
    <property type="evidence" value="ECO:0007669"/>
    <property type="project" value="TreeGrafter"/>
</dbReference>
<evidence type="ECO:0000256" key="5">
    <source>
        <dbReference type="ARBA" id="ARBA00022989"/>
    </source>
</evidence>
<protein>
    <submittedName>
        <fullName evidence="9">Metal tolerance protein, putative</fullName>
    </submittedName>
</protein>
<evidence type="ECO:0000256" key="6">
    <source>
        <dbReference type="ARBA" id="ARBA00023136"/>
    </source>
</evidence>
<evidence type="ECO:0000313" key="9">
    <source>
        <dbReference type="EMBL" id="ELP87602.1"/>
    </source>
</evidence>
<feature type="domain" description="Cation efflux protein transmembrane" evidence="8">
    <location>
        <begin position="5"/>
        <end position="266"/>
    </location>
</feature>
<dbReference type="PANTHER" id="PTHR45820:SF4">
    <property type="entry name" value="ZINC TRANSPORTER 63C, ISOFORM F"/>
    <property type="match status" value="1"/>
</dbReference>
<evidence type="ECO:0000256" key="4">
    <source>
        <dbReference type="ARBA" id="ARBA00022833"/>
    </source>
</evidence>
<dbReference type="GeneID" id="14886578"/>
<keyword evidence="3 7" id="KW-0812">Transmembrane</keyword>
<keyword evidence="10" id="KW-1185">Reference proteome</keyword>
<name>L7FL07_ENTIV</name>
<dbReference type="EMBL" id="KB206843">
    <property type="protein sequence ID" value="ELP87602.1"/>
    <property type="molecule type" value="Genomic_DNA"/>
</dbReference>
<dbReference type="PANTHER" id="PTHR45820">
    <property type="entry name" value="FI23527P1"/>
    <property type="match status" value="1"/>
</dbReference>
<comment type="subcellular location">
    <subcellularLocation>
        <location evidence="1">Membrane</location>
        <topology evidence="1">Multi-pass membrane protein</topology>
    </subcellularLocation>
</comment>
<evidence type="ECO:0000256" key="3">
    <source>
        <dbReference type="ARBA" id="ARBA00022692"/>
    </source>
</evidence>
<dbReference type="SUPFAM" id="SSF161111">
    <property type="entry name" value="Cation efflux protein transmembrane domain-like"/>
    <property type="match status" value="1"/>
</dbReference>
<evidence type="ECO:0000256" key="7">
    <source>
        <dbReference type="SAM" id="Phobius"/>
    </source>
</evidence>
<dbReference type="Pfam" id="PF01545">
    <property type="entry name" value="Cation_efflux"/>
    <property type="match status" value="1"/>
</dbReference>
<evidence type="ECO:0000256" key="2">
    <source>
        <dbReference type="ARBA" id="ARBA00008873"/>
    </source>
</evidence>
<dbReference type="NCBIfam" id="TIGR01297">
    <property type="entry name" value="CDF"/>
    <property type="match status" value="1"/>
</dbReference>
<dbReference type="GO" id="GO:0006882">
    <property type="term" value="P:intracellular zinc ion homeostasis"/>
    <property type="evidence" value="ECO:0007669"/>
    <property type="project" value="TreeGrafter"/>
</dbReference>
<reference evidence="9 10" key="1">
    <citation type="submission" date="2012-10" db="EMBL/GenBank/DDBJ databases">
        <authorList>
            <person name="Zafar N."/>
            <person name="Inman J."/>
            <person name="Hall N."/>
            <person name="Lorenzi H."/>
            <person name="Caler E."/>
        </authorList>
    </citation>
    <scope>NUCLEOTIDE SEQUENCE [LARGE SCALE GENOMIC DNA]</scope>
    <source>
        <strain evidence="9 10">IP1</strain>
    </source>
</reference>
<sequence length="341" mass="38184">MSGLLTINLIFFICELVTGIVIHSLALLADAFHMLSDLTSQIIGLIAILLSKKKASPNYSYGYVRAEILGALTNGIFLLSVGLFIFLEAVERFIQIQVITSPVVMLVVAILGLLVNVGAMFLFHDHDHHHVGHSHDHVHGLLNVFKKKDNKQFEVFQNKEMNEENTEGDSQVFDENILKTQQTEEHPETPEIDVNNTKSELIKGNQLPNSKYKENEDVVAVIVALGVLLIDGDWKYYLDPSLSLVVACVVMTSGMPLVKSCVKILMQSAPHDFSIEKIQNEIASIKGIAQIQEVHVWQLANDNEVATANIEIKKENKDDVFEIVQNVKRHHMNYVTVQPEI</sequence>
<keyword evidence="5 7" id="KW-1133">Transmembrane helix</keyword>
<proteinExistence type="inferred from homology"/>
<evidence type="ECO:0000256" key="1">
    <source>
        <dbReference type="ARBA" id="ARBA00004141"/>
    </source>
</evidence>
<feature type="transmembrane region" description="Helical" evidence="7">
    <location>
        <begin position="242"/>
        <end position="258"/>
    </location>
</feature>
<evidence type="ECO:0000259" key="8">
    <source>
        <dbReference type="Pfam" id="PF01545"/>
    </source>
</evidence>
<dbReference type="InterPro" id="IPR027469">
    <property type="entry name" value="Cation_efflux_TMD_sf"/>
</dbReference>
<dbReference type="InterPro" id="IPR002524">
    <property type="entry name" value="Cation_efflux"/>
</dbReference>
<gene>
    <name evidence="9" type="ORF">EIN_145860</name>
</gene>
<dbReference type="OMA" id="GHEKMLH"/>
<dbReference type="Gene3D" id="1.20.1510.10">
    <property type="entry name" value="Cation efflux protein transmembrane domain"/>
    <property type="match status" value="1"/>
</dbReference>
<dbReference type="KEGG" id="eiv:EIN_145860"/>
<dbReference type="AlphaFoldDB" id="L7FL07"/>
<dbReference type="InterPro" id="IPR058533">
    <property type="entry name" value="Cation_efflux_TM"/>
</dbReference>
<dbReference type="GO" id="GO:0016020">
    <property type="term" value="C:membrane"/>
    <property type="evidence" value="ECO:0007669"/>
    <property type="project" value="UniProtKB-SubCell"/>
</dbReference>
<evidence type="ECO:0000313" key="10">
    <source>
        <dbReference type="Proteomes" id="UP000014680"/>
    </source>
</evidence>
<dbReference type="Proteomes" id="UP000014680">
    <property type="component" value="Unassembled WGS sequence"/>
</dbReference>
<feature type="transmembrane region" description="Helical" evidence="7">
    <location>
        <begin position="63"/>
        <end position="87"/>
    </location>
</feature>
<feature type="transmembrane region" description="Helical" evidence="7">
    <location>
        <begin position="99"/>
        <end position="123"/>
    </location>
</feature>
<dbReference type="RefSeq" id="XP_004254373.1">
    <property type="nucleotide sequence ID" value="XM_004254325.1"/>
</dbReference>
<accession>L7FL07</accession>
<dbReference type="OrthoDB" id="29444at2759"/>
<keyword evidence="6 7" id="KW-0472">Membrane</keyword>
<comment type="similarity">
    <text evidence="2">Belongs to the cation diffusion facilitator (CDF) transporter (TC 2.A.4) family. SLC30A subfamily.</text>
</comment>
<organism evidence="9 10">
    <name type="scientific">Entamoeba invadens IP1</name>
    <dbReference type="NCBI Taxonomy" id="370355"/>
    <lineage>
        <taxon>Eukaryota</taxon>
        <taxon>Amoebozoa</taxon>
        <taxon>Evosea</taxon>
        <taxon>Archamoebae</taxon>
        <taxon>Mastigamoebida</taxon>
        <taxon>Entamoebidae</taxon>
        <taxon>Entamoeba</taxon>
    </lineage>
</organism>
<dbReference type="VEuPathDB" id="AmoebaDB:EIN_145860"/>
<feature type="transmembrane region" description="Helical" evidence="7">
    <location>
        <begin position="7"/>
        <end position="26"/>
    </location>
</feature>